<name>A0A8J8WN49_CHIOP</name>
<gene>
    <name evidence="2" type="ORF">GWK47_025401</name>
</gene>
<reference evidence="2" key="1">
    <citation type="submission" date="2020-07" db="EMBL/GenBank/DDBJ databases">
        <title>The High-quality genome of the commercially important snow crab, Chionoecetes opilio.</title>
        <authorList>
            <person name="Jeong J.-H."/>
            <person name="Ryu S."/>
        </authorList>
    </citation>
    <scope>NUCLEOTIDE SEQUENCE</scope>
    <source>
        <strain evidence="2">MADBK_172401_WGS</strain>
        <tissue evidence="2">Digestive gland</tissue>
    </source>
</reference>
<protein>
    <submittedName>
        <fullName evidence="2">Uncharacterized protein</fullName>
    </submittedName>
</protein>
<feature type="transmembrane region" description="Helical" evidence="1">
    <location>
        <begin position="63"/>
        <end position="89"/>
    </location>
</feature>
<keyword evidence="1" id="KW-0472">Membrane</keyword>
<feature type="transmembrane region" description="Helical" evidence="1">
    <location>
        <begin position="38"/>
        <end position="57"/>
    </location>
</feature>
<dbReference type="Proteomes" id="UP000770661">
    <property type="component" value="Unassembled WGS sequence"/>
</dbReference>
<evidence type="ECO:0000256" key="1">
    <source>
        <dbReference type="SAM" id="Phobius"/>
    </source>
</evidence>
<sequence length="209" mass="23821">MCDVVWLGVIWVVWLAVMCDVVWLGVIWVVWLAVMCDVVWLGVIWVVWLGVIWVVWLSVMCDVVWLGVIWLVWLAVMCDVVWLGVIWVFRGSCLTVSLYSQEDFKKQFRMQIAEGNQRAWETVENGLVNAAPHCPCCRNAPESIGHSLLQCPRFHSHRQLLRGHLIALNVTTFDLTTLLAAAAVHPSRRPAVLRLTCAFLSKTNQLSRL</sequence>
<keyword evidence="1" id="KW-0812">Transmembrane</keyword>
<organism evidence="2 3">
    <name type="scientific">Chionoecetes opilio</name>
    <name type="common">Atlantic snow crab</name>
    <name type="synonym">Cancer opilio</name>
    <dbReference type="NCBI Taxonomy" id="41210"/>
    <lineage>
        <taxon>Eukaryota</taxon>
        <taxon>Metazoa</taxon>
        <taxon>Ecdysozoa</taxon>
        <taxon>Arthropoda</taxon>
        <taxon>Crustacea</taxon>
        <taxon>Multicrustacea</taxon>
        <taxon>Malacostraca</taxon>
        <taxon>Eumalacostraca</taxon>
        <taxon>Eucarida</taxon>
        <taxon>Decapoda</taxon>
        <taxon>Pleocyemata</taxon>
        <taxon>Brachyura</taxon>
        <taxon>Eubrachyura</taxon>
        <taxon>Majoidea</taxon>
        <taxon>Majidae</taxon>
        <taxon>Chionoecetes</taxon>
    </lineage>
</organism>
<dbReference type="EMBL" id="JACEEZ010025410">
    <property type="protein sequence ID" value="KAG0701037.1"/>
    <property type="molecule type" value="Genomic_DNA"/>
</dbReference>
<keyword evidence="1" id="KW-1133">Transmembrane helix</keyword>
<proteinExistence type="predicted"/>
<comment type="caution">
    <text evidence="2">The sequence shown here is derived from an EMBL/GenBank/DDBJ whole genome shotgun (WGS) entry which is preliminary data.</text>
</comment>
<feature type="transmembrane region" description="Helical" evidence="1">
    <location>
        <begin position="6"/>
        <end position="31"/>
    </location>
</feature>
<accession>A0A8J8WN49</accession>
<keyword evidence="3" id="KW-1185">Reference proteome</keyword>
<evidence type="ECO:0000313" key="2">
    <source>
        <dbReference type="EMBL" id="KAG0701037.1"/>
    </source>
</evidence>
<dbReference type="AlphaFoldDB" id="A0A8J8WN49"/>
<evidence type="ECO:0000313" key="3">
    <source>
        <dbReference type="Proteomes" id="UP000770661"/>
    </source>
</evidence>